<evidence type="ECO:0000259" key="1">
    <source>
        <dbReference type="PROSITE" id="PS51750"/>
    </source>
</evidence>
<gene>
    <name evidence="2" type="ORF">NCTC11296_02953</name>
</gene>
<dbReference type="PANTHER" id="PTHR36180">
    <property type="entry name" value="DNA-BINDING PROTEIN-RELATED-RELATED"/>
    <property type="match status" value="1"/>
</dbReference>
<dbReference type="AlphaFoldDB" id="A0A377ICF2"/>
<dbReference type="SMART" id="SM01040">
    <property type="entry name" value="Bro-N"/>
    <property type="match status" value="1"/>
</dbReference>
<evidence type="ECO:0000313" key="2">
    <source>
        <dbReference type="EMBL" id="STO73004.1"/>
    </source>
</evidence>
<dbReference type="Pfam" id="PF02498">
    <property type="entry name" value="Bro-N"/>
    <property type="match status" value="1"/>
</dbReference>
<reference evidence="2 3" key="1">
    <citation type="submission" date="2018-06" db="EMBL/GenBank/DDBJ databases">
        <authorList>
            <consortium name="Pathogen Informatics"/>
            <person name="Doyle S."/>
        </authorList>
    </citation>
    <scope>NUCLEOTIDE SEQUENCE [LARGE SCALE GENOMIC DNA]</scope>
    <source>
        <strain evidence="2 3">NCTC11296</strain>
    </source>
</reference>
<sequence>MSNQIQFNAYSFKSNQVRVITDIHQEPWFCANDVCAILEYANPRQAVQKNCNPKGVSIRDTLTKGGKQEMVYINEPNLYRLIIKSRKPEAEPFEAWVFEEVLPQIRKTGKYSSEQQQLALPEPQDNELLQLLMRIYCYGTQYADYQRAALGTAHNDFIGKSKLIGDFCTEGEPAQQGYLFVFTPNIEKDLQQAREIINRHVKAQHKKRTEF</sequence>
<organism evidence="2 3">
    <name type="scientific">Avibacterium paragallinarum</name>
    <name type="common">Haemophilus gallinarum</name>
    <dbReference type="NCBI Taxonomy" id="728"/>
    <lineage>
        <taxon>Bacteria</taxon>
        <taxon>Pseudomonadati</taxon>
        <taxon>Pseudomonadota</taxon>
        <taxon>Gammaproteobacteria</taxon>
        <taxon>Pasteurellales</taxon>
        <taxon>Pasteurellaceae</taxon>
        <taxon>Avibacterium</taxon>
    </lineage>
</organism>
<accession>A0A377ICF2</accession>
<dbReference type="PANTHER" id="PTHR36180:SF2">
    <property type="entry name" value="BRO FAMILY PROTEIN"/>
    <property type="match status" value="1"/>
</dbReference>
<dbReference type="PROSITE" id="PS51750">
    <property type="entry name" value="BRO_N"/>
    <property type="match status" value="1"/>
</dbReference>
<dbReference type="EMBL" id="UGHK01000002">
    <property type="protein sequence ID" value="STO73004.1"/>
    <property type="molecule type" value="Genomic_DNA"/>
</dbReference>
<dbReference type="RefSeq" id="WP_021723959.1">
    <property type="nucleotide sequence ID" value="NZ_UGHK01000002.1"/>
</dbReference>
<dbReference type="InterPro" id="IPR003497">
    <property type="entry name" value="BRO_N_domain"/>
</dbReference>
<evidence type="ECO:0000313" key="3">
    <source>
        <dbReference type="Proteomes" id="UP000254465"/>
    </source>
</evidence>
<proteinExistence type="predicted"/>
<dbReference type="Proteomes" id="UP000254465">
    <property type="component" value="Unassembled WGS sequence"/>
</dbReference>
<name>A0A377ICF2_AVIPA</name>
<feature type="domain" description="Bro-N" evidence="1">
    <location>
        <begin position="4"/>
        <end position="109"/>
    </location>
</feature>
<protein>
    <submittedName>
        <fullName evidence="2">Prophage antirepressor</fullName>
    </submittedName>
</protein>